<feature type="transmembrane region" description="Helical" evidence="4">
    <location>
        <begin position="20"/>
        <end position="42"/>
    </location>
</feature>
<dbReference type="InterPro" id="IPR011701">
    <property type="entry name" value="MFS"/>
</dbReference>
<name>A0AAU8C151_9RHOB</name>
<reference evidence="6" key="2">
    <citation type="submission" date="2024-06" db="EMBL/GenBank/DDBJ databases">
        <authorList>
            <person name="Deng Y."/>
        </authorList>
    </citation>
    <scope>NUCLEOTIDE SEQUENCE</scope>
    <source>
        <strain evidence="6">TCYB15</strain>
    </source>
</reference>
<keyword evidence="2 4" id="KW-1133">Transmembrane helix</keyword>
<dbReference type="KEGG" id="suly:ABM428_11280"/>
<feature type="transmembrane region" description="Helical" evidence="4">
    <location>
        <begin position="81"/>
        <end position="99"/>
    </location>
</feature>
<evidence type="ECO:0000256" key="4">
    <source>
        <dbReference type="SAM" id="Phobius"/>
    </source>
</evidence>
<feature type="transmembrane region" description="Helical" evidence="4">
    <location>
        <begin position="349"/>
        <end position="368"/>
    </location>
</feature>
<dbReference type="GO" id="GO:0022857">
    <property type="term" value="F:transmembrane transporter activity"/>
    <property type="evidence" value="ECO:0007669"/>
    <property type="project" value="InterPro"/>
</dbReference>
<evidence type="ECO:0000256" key="1">
    <source>
        <dbReference type="ARBA" id="ARBA00022692"/>
    </source>
</evidence>
<dbReference type="InterPro" id="IPR036259">
    <property type="entry name" value="MFS_trans_sf"/>
</dbReference>
<dbReference type="PANTHER" id="PTHR23534">
    <property type="entry name" value="MFS PERMEASE"/>
    <property type="match status" value="1"/>
</dbReference>
<dbReference type="PROSITE" id="PS50850">
    <property type="entry name" value="MFS"/>
    <property type="match status" value="1"/>
</dbReference>
<dbReference type="SUPFAM" id="SSF103473">
    <property type="entry name" value="MFS general substrate transporter"/>
    <property type="match status" value="1"/>
</dbReference>
<proteinExistence type="predicted"/>
<feature type="transmembrane region" description="Helical" evidence="4">
    <location>
        <begin position="288"/>
        <end position="307"/>
    </location>
</feature>
<protein>
    <submittedName>
        <fullName evidence="6">MFS transporter</fullName>
    </submittedName>
</protein>
<dbReference type="EMBL" id="CP159193">
    <property type="protein sequence ID" value="XCF09668.1"/>
    <property type="molecule type" value="Genomic_DNA"/>
</dbReference>
<feature type="transmembrane region" description="Helical" evidence="4">
    <location>
        <begin position="173"/>
        <end position="191"/>
    </location>
</feature>
<organism evidence="6">
    <name type="scientific">Sulfitobacter sp. TCYB15</name>
    <dbReference type="NCBI Taxonomy" id="3229275"/>
    <lineage>
        <taxon>Bacteria</taxon>
        <taxon>Pseudomonadati</taxon>
        <taxon>Pseudomonadota</taxon>
        <taxon>Alphaproteobacteria</taxon>
        <taxon>Rhodobacterales</taxon>
        <taxon>Roseobacteraceae</taxon>
        <taxon>Sulfitobacter</taxon>
    </lineage>
</organism>
<evidence type="ECO:0000256" key="3">
    <source>
        <dbReference type="ARBA" id="ARBA00023136"/>
    </source>
</evidence>
<feature type="transmembrane region" description="Helical" evidence="4">
    <location>
        <begin position="142"/>
        <end position="161"/>
    </location>
</feature>
<evidence type="ECO:0000256" key="2">
    <source>
        <dbReference type="ARBA" id="ARBA00022989"/>
    </source>
</evidence>
<feature type="transmembrane region" description="Helical" evidence="4">
    <location>
        <begin position="105"/>
        <end position="122"/>
    </location>
</feature>
<feature type="transmembrane region" description="Helical" evidence="4">
    <location>
        <begin position="54"/>
        <end position="74"/>
    </location>
</feature>
<feature type="transmembrane region" description="Helical" evidence="4">
    <location>
        <begin position="313"/>
        <end position="337"/>
    </location>
</feature>
<feature type="transmembrane region" description="Helical" evidence="4">
    <location>
        <begin position="374"/>
        <end position="394"/>
    </location>
</feature>
<reference evidence="6" key="1">
    <citation type="journal article" date="2020" name="Int. J. Syst. Evol. Microbiol.">
        <title>Notification of changes in taxonomic opinion previously published outside the IJSEM.</title>
        <authorList>
            <person name="Oren A."/>
            <person name="Garrity G."/>
        </authorList>
    </citation>
    <scope>NUCLEOTIDE SEQUENCE</scope>
    <source>
        <strain evidence="6">TCYB15</strain>
    </source>
</reference>
<evidence type="ECO:0000259" key="5">
    <source>
        <dbReference type="PROSITE" id="PS50850"/>
    </source>
</evidence>
<dbReference type="Gene3D" id="1.20.1250.20">
    <property type="entry name" value="MFS general substrate transporter like domains"/>
    <property type="match status" value="1"/>
</dbReference>
<feature type="domain" description="Major facilitator superfamily (MFS) profile" evidence="5">
    <location>
        <begin position="214"/>
        <end position="400"/>
    </location>
</feature>
<gene>
    <name evidence="6" type="ORF">ABM428_11280</name>
</gene>
<accession>A0AAU8C151</accession>
<evidence type="ECO:0000313" key="6">
    <source>
        <dbReference type="EMBL" id="XCF09668.1"/>
    </source>
</evidence>
<dbReference type="RefSeq" id="WP_353627946.1">
    <property type="nucleotide sequence ID" value="NZ_CP159193.1"/>
</dbReference>
<dbReference type="Pfam" id="PF07690">
    <property type="entry name" value="MFS_1"/>
    <property type="match status" value="1"/>
</dbReference>
<dbReference type="AlphaFoldDB" id="A0AAU8C151"/>
<keyword evidence="3 4" id="KW-0472">Membrane</keyword>
<dbReference type="InterPro" id="IPR020846">
    <property type="entry name" value="MFS_dom"/>
</dbReference>
<feature type="transmembrane region" description="Helical" evidence="4">
    <location>
        <begin position="223"/>
        <end position="250"/>
    </location>
</feature>
<dbReference type="PANTHER" id="PTHR23534:SF1">
    <property type="entry name" value="MAJOR FACILITATOR SUPERFAMILY PROTEIN"/>
    <property type="match status" value="1"/>
</dbReference>
<feature type="transmembrane region" description="Helical" evidence="4">
    <location>
        <begin position="262"/>
        <end position="281"/>
    </location>
</feature>
<keyword evidence="1 4" id="KW-0812">Transmembrane</keyword>
<sequence length="400" mass="41692">MTRTIDRTETAGFRRNLTVLILAQSLGAASGPIVISLGGLVGQDLATDPALATLPVSIYNLGLALGTVPAAWIMRQYGRRSGYLLGAMIGVLSGLVAAGAISFGAFIFFCLGTFLAGLYASYVQSYRFAAADGREGADRGRAISWVMVGGLIAAIIGPQLVIATRDAVPGVPFAGSFLSQAALALIAFFVLTRLRGRQPAATAQTSSDDGGRTVLQLLASPKYMLGVAAGVVSYGLMSFIMTAAPLAMVGCGHSIDHAAWGIQWHVLAMFAPSLVTGKLIARFGKEKVTAAGLIIIGISGAVALTGLDLRHFFISLILLGIGWNFGFIGATAMVAAAHTEAERGRAQGLNDFAVFGTVAALSFFSGALMQASGWHLINLLMFPFIAIVLAPLVWQAARRL</sequence>